<feature type="domain" description="Chemokine interleukin-8-like" evidence="7">
    <location>
        <begin position="31"/>
        <end position="92"/>
    </location>
</feature>
<dbReference type="InterPro" id="IPR001089">
    <property type="entry name" value="Chemokine_CXC"/>
</dbReference>
<keyword evidence="3" id="KW-0202">Cytokine</keyword>
<evidence type="ECO:0000256" key="5">
    <source>
        <dbReference type="ARBA" id="ARBA00054901"/>
    </source>
</evidence>
<dbReference type="CDD" id="cd00273">
    <property type="entry name" value="Chemokine_CXC"/>
    <property type="match status" value="1"/>
</dbReference>
<accession>A0A9D3M213</accession>
<dbReference type="GO" id="GO:0008009">
    <property type="term" value="F:chemokine activity"/>
    <property type="evidence" value="ECO:0007669"/>
    <property type="project" value="InterPro"/>
</dbReference>
<organism evidence="8 9">
    <name type="scientific">Anguilla anguilla</name>
    <name type="common">European freshwater eel</name>
    <name type="synonym">Muraena anguilla</name>
    <dbReference type="NCBI Taxonomy" id="7936"/>
    <lineage>
        <taxon>Eukaryota</taxon>
        <taxon>Metazoa</taxon>
        <taxon>Chordata</taxon>
        <taxon>Craniata</taxon>
        <taxon>Vertebrata</taxon>
        <taxon>Euteleostomi</taxon>
        <taxon>Actinopterygii</taxon>
        <taxon>Neopterygii</taxon>
        <taxon>Teleostei</taxon>
        <taxon>Anguilliformes</taxon>
        <taxon>Anguillidae</taxon>
        <taxon>Anguilla</taxon>
    </lineage>
</organism>
<evidence type="ECO:0000313" key="8">
    <source>
        <dbReference type="EMBL" id="KAG5841127.1"/>
    </source>
</evidence>
<dbReference type="PANTHER" id="PTHR12015:SF203">
    <property type="entry name" value="CHEMOKINE INTERLEUKIN-8-LIKE DOMAIN-CONTAINING PROTEIN"/>
    <property type="match status" value="1"/>
</dbReference>
<comment type="function">
    <text evidence="5">Ligand for cxcr3.2. Chemotactic for macrophages.</text>
</comment>
<name>A0A9D3M213_ANGAN</name>
<dbReference type="FunFam" id="2.40.50.40:FF:000004">
    <property type="entry name" value="C-X-C motif chemokine"/>
    <property type="match status" value="1"/>
</dbReference>
<protein>
    <recommendedName>
        <fullName evidence="7">Chemokine interleukin-8-like domain-containing protein</fullName>
    </recommendedName>
</protein>
<evidence type="ECO:0000256" key="4">
    <source>
        <dbReference type="ARBA" id="ARBA00022525"/>
    </source>
</evidence>
<evidence type="ECO:0000313" key="9">
    <source>
        <dbReference type="Proteomes" id="UP001044222"/>
    </source>
</evidence>
<reference evidence="8" key="1">
    <citation type="submission" date="2021-01" db="EMBL/GenBank/DDBJ databases">
        <title>A chromosome-scale assembly of European eel, Anguilla anguilla.</title>
        <authorList>
            <person name="Henkel C."/>
            <person name="Jong-Raadsen S.A."/>
            <person name="Dufour S."/>
            <person name="Weltzien F.-A."/>
            <person name="Palstra A.P."/>
            <person name="Pelster B."/>
            <person name="Spaink H.P."/>
            <person name="Van Den Thillart G.E."/>
            <person name="Jansen H."/>
            <person name="Zahm M."/>
            <person name="Klopp C."/>
            <person name="Cedric C."/>
            <person name="Louis A."/>
            <person name="Berthelot C."/>
            <person name="Parey E."/>
            <person name="Roest Crollius H."/>
            <person name="Montfort J."/>
            <person name="Robinson-Rechavi M."/>
            <person name="Bucao C."/>
            <person name="Bouchez O."/>
            <person name="Gislard M."/>
            <person name="Lluch J."/>
            <person name="Milhes M."/>
            <person name="Lampietro C."/>
            <person name="Lopez Roques C."/>
            <person name="Donnadieu C."/>
            <person name="Braasch I."/>
            <person name="Desvignes T."/>
            <person name="Postlethwait J."/>
            <person name="Bobe J."/>
            <person name="Guiguen Y."/>
            <person name="Dirks R."/>
        </authorList>
    </citation>
    <scope>NUCLEOTIDE SEQUENCE</scope>
    <source>
        <strain evidence="8">Tag_6206</strain>
        <tissue evidence="8">Liver</tissue>
    </source>
</reference>
<keyword evidence="6" id="KW-0732">Signal</keyword>
<evidence type="ECO:0000256" key="2">
    <source>
        <dbReference type="ARBA" id="ARBA00010665"/>
    </source>
</evidence>
<keyword evidence="9" id="KW-1185">Reference proteome</keyword>
<dbReference type="GO" id="GO:0006955">
    <property type="term" value="P:immune response"/>
    <property type="evidence" value="ECO:0007669"/>
    <property type="project" value="InterPro"/>
</dbReference>
<dbReference type="InterPro" id="IPR036048">
    <property type="entry name" value="Interleukin_8-like_sf"/>
</dbReference>
<dbReference type="GO" id="GO:0006952">
    <property type="term" value="P:defense response"/>
    <property type="evidence" value="ECO:0007669"/>
    <property type="project" value="InterPro"/>
</dbReference>
<dbReference type="GO" id="GO:0005615">
    <property type="term" value="C:extracellular space"/>
    <property type="evidence" value="ECO:0007669"/>
    <property type="project" value="UniProtKB-KW"/>
</dbReference>
<dbReference type="PRINTS" id="PR00437">
    <property type="entry name" value="SMALLCYTKCXC"/>
</dbReference>
<dbReference type="Gene3D" id="2.40.50.40">
    <property type="match status" value="1"/>
</dbReference>
<dbReference type="GO" id="GO:0042056">
    <property type="term" value="F:chemoattractant activity"/>
    <property type="evidence" value="ECO:0007669"/>
    <property type="project" value="UniProtKB-ARBA"/>
</dbReference>
<dbReference type="Pfam" id="PF00048">
    <property type="entry name" value="IL8"/>
    <property type="match status" value="1"/>
</dbReference>
<dbReference type="SUPFAM" id="SSF54117">
    <property type="entry name" value="Interleukin 8-like chemokines"/>
    <property type="match status" value="1"/>
</dbReference>
<dbReference type="InterPro" id="IPR001811">
    <property type="entry name" value="Chemokine_IL8-like_dom"/>
</dbReference>
<gene>
    <name evidence="8" type="ORF">ANANG_G00196290</name>
</gene>
<dbReference type="InterPro" id="IPR033899">
    <property type="entry name" value="CXC_Chemokine_domain"/>
</dbReference>
<comment type="subcellular location">
    <subcellularLocation>
        <location evidence="1">Secreted</location>
    </subcellularLocation>
</comment>
<evidence type="ECO:0000256" key="3">
    <source>
        <dbReference type="ARBA" id="ARBA00022514"/>
    </source>
</evidence>
<dbReference type="SMART" id="SM00199">
    <property type="entry name" value="SCY"/>
    <property type="match status" value="1"/>
</dbReference>
<dbReference type="InterPro" id="IPR039809">
    <property type="entry name" value="Chemokine_b/g/d"/>
</dbReference>
<keyword evidence="4" id="KW-0964">Secreted</keyword>
<evidence type="ECO:0000256" key="1">
    <source>
        <dbReference type="ARBA" id="ARBA00004613"/>
    </source>
</evidence>
<evidence type="ECO:0000256" key="6">
    <source>
        <dbReference type="SAM" id="SignalP"/>
    </source>
</evidence>
<comment type="similarity">
    <text evidence="2">Belongs to the intercrine alpha (chemokine CxC) family.</text>
</comment>
<dbReference type="AlphaFoldDB" id="A0A9D3M213"/>
<feature type="signal peptide" evidence="6">
    <location>
        <begin position="1"/>
        <end position="27"/>
    </location>
</feature>
<proteinExistence type="inferred from homology"/>
<comment type="caution">
    <text evidence="8">The sequence shown here is derived from an EMBL/GenBank/DDBJ whole genome shotgun (WGS) entry which is preliminary data.</text>
</comment>
<feature type="chain" id="PRO_5038636577" description="Chemokine interleukin-8-like domain-containing protein" evidence="6">
    <location>
        <begin position="28"/>
        <end position="102"/>
    </location>
</feature>
<sequence>MTPMARSLLTALTVCCFAALFVLPIEGFAVGVSCRCLRTPSTFIHPRQFKRLEIIPLGAHCRQTEILITLKNDRTVCANPNAKWIKNVIERVIPKDNQKVQE</sequence>
<evidence type="ECO:0000259" key="7">
    <source>
        <dbReference type="SMART" id="SM00199"/>
    </source>
</evidence>
<dbReference type="PRINTS" id="PR00436">
    <property type="entry name" value="INTERLEUKIN8"/>
</dbReference>
<dbReference type="Proteomes" id="UP001044222">
    <property type="component" value="Chromosome 10"/>
</dbReference>
<dbReference type="PANTHER" id="PTHR12015">
    <property type="entry name" value="SMALL INDUCIBLE CYTOKINE A"/>
    <property type="match status" value="1"/>
</dbReference>
<dbReference type="EMBL" id="JAFIRN010000010">
    <property type="protein sequence ID" value="KAG5841127.1"/>
    <property type="molecule type" value="Genomic_DNA"/>
</dbReference>